<dbReference type="Proteomes" id="UP000245909">
    <property type="component" value="Unassembled WGS sequence"/>
</dbReference>
<dbReference type="PANTHER" id="PTHR37423:SF5">
    <property type="entry name" value="SOLUBLE LYTIC MUREIN TRANSGLYCOSYLASE"/>
    <property type="match status" value="1"/>
</dbReference>
<proteinExistence type="inferred from homology"/>
<dbReference type="PANTHER" id="PTHR37423">
    <property type="entry name" value="SOLUBLE LYTIC MUREIN TRANSGLYCOSYLASE-RELATED"/>
    <property type="match status" value="1"/>
</dbReference>
<dbReference type="InterPro" id="IPR008939">
    <property type="entry name" value="Lytic_TGlycosylase_superhlx_U"/>
</dbReference>
<dbReference type="GO" id="GO:0042597">
    <property type="term" value="C:periplasmic space"/>
    <property type="evidence" value="ECO:0007669"/>
    <property type="project" value="InterPro"/>
</dbReference>
<dbReference type="SUPFAM" id="SSF53955">
    <property type="entry name" value="Lysozyme-like"/>
    <property type="match status" value="1"/>
</dbReference>
<dbReference type="GO" id="GO:0000270">
    <property type="term" value="P:peptidoglycan metabolic process"/>
    <property type="evidence" value="ECO:0007669"/>
    <property type="project" value="InterPro"/>
</dbReference>
<name>A0A2U0SMU0_9PAST</name>
<dbReference type="PROSITE" id="PS00922">
    <property type="entry name" value="TRANSGLYCOSYLASE"/>
    <property type="match status" value="1"/>
</dbReference>
<dbReference type="Pfam" id="PF01464">
    <property type="entry name" value="SLT"/>
    <property type="match status" value="1"/>
</dbReference>
<dbReference type="InterPro" id="IPR037061">
    <property type="entry name" value="Lytic_TGlycoase_superhlx_L_sf"/>
</dbReference>
<evidence type="ECO:0000259" key="4">
    <source>
        <dbReference type="Pfam" id="PF01464"/>
    </source>
</evidence>
<protein>
    <submittedName>
        <fullName evidence="6">Soluble lytic murein transglycosylase</fullName>
    </submittedName>
</protein>
<comment type="caution">
    <text evidence="6">The sequence shown here is derived from an EMBL/GenBank/DDBJ whole genome shotgun (WGS) entry which is preliminary data.</text>
</comment>
<dbReference type="InterPro" id="IPR008258">
    <property type="entry name" value="Transglycosylase_SLT_dom_1"/>
</dbReference>
<evidence type="ECO:0000259" key="5">
    <source>
        <dbReference type="Pfam" id="PF14718"/>
    </source>
</evidence>
<dbReference type="Pfam" id="PF14718">
    <property type="entry name" value="SLT_L"/>
    <property type="match status" value="1"/>
</dbReference>
<sequence>MKHTTLSLALLFSFVSFSANADLEQQRQTYQKINELLALSQSDATQKIANQLLTTLSDYPLAAYAEAALLNANKANLTLADIEAYQQKNPTLPFANSLKKEWLKQRQQNQDWKAIIENAGKLPLDQGSQCILVQAKANMLATQPTENNAEKAAENTPPITPKLQDDLATIWLTGQSLPSQCDPLLDQWHEQGGLTPELAKQRAVLAFEQGNTGLLRHLENLLTDKKNKDWVADLNRVLADPSKLNDEDNQFYIDIIPNKPLEKRVVLATFPAYVKTLTETQVPEPAKYFAKFETWAKSFELTADQLTEWKKLYLSQFFDSENAEFKQWRDDQLVALKDDKLTERRIRMAIREKADYSAWLNLISDGYKAKEEWQYWIAQTADKAKSKEILTALAKTRGFYGMLAAKDLGLEYKPEMQKFTIPATKQGQAAPAKITDTFKTELARIAELRYFNDNANMNSEWNNLLNAASFEQKLQLSEYASQQGWYDLGVEATIQAKAWSYISLRLPNAYTDWFDVNLNDKKINRTFAMAIARQESAWRPAVVSSANAYGLMQLLPSTAKLTAGKTGLPFTDNKQLFEPFNNIMLGTAHLQELQDKYGDNRILIAAAYNAGAQRVDAWLEKSAGKLTMAEFVASIPFFETRGYVQNVLAYDTYYQILQQQPQQLFSQQETDRLY</sequence>
<evidence type="ECO:0000313" key="6">
    <source>
        <dbReference type="EMBL" id="PVX32659.1"/>
    </source>
</evidence>
<dbReference type="SUPFAM" id="SSF48435">
    <property type="entry name" value="Bacterial muramidases"/>
    <property type="match status" value="1"/>
</dbReference>
<organism evidence="6 7">
    <name type="scientific">Alitibacter langaaensis DSM 22999</name>
    <dbReference type="NCBI Taxonomy" id="1122935"/>
    <lineage>
        <taxon>Bacteria</taxon>
        <taxon>Pseudomonadati</taxon>
        <taxon>Pseudomonadota</taxon>
        <taxon>Gammaproteobacteria</taxon>
        <taxon>Pasteurellales</taxon>
        <taxon>Pasteurellaceae</taxon>
        <taxon>Alitibacter</taxon>
    </lineage>
</organism>
<gene>
    <name evidence="6" type="ORF">C8D76_11220</name>
</gene>
<accession>A0A2U0SMU0</accession>
<dbReference type="Gene3D" id="1.25.20.10">
    <property type="entry name" value="Bacterial muramidases"/>
    <property type="match status" value="1"/>
</dbReference>
<dbReference type="CDD" id="cd13401">
    <property type="entry name" value="Slt70-like"/>
    <property type="match status" value="1"/>
</dbReference>
<comment type="similarity">
    <text evidence="1">Belongs to the transglycosylase Slt family.</text>
</comment>
<dbReference type="EMBL" id="QENU01000012">
    <property type="protein sequence ID" value="PVX32659.1"/>
    <property type="molecule type" value="Genomic_DNA"/>
</dbReference>
<dbReference type="GO" id="GO:0016020">
    <property type="term" value="C:membrane"/>
    <property type="evidence" value="ECO:0007669"/>
    <property type="project" value="InterPro"/>
</dbReference>
<dbReference type="InterPro" id="IPR000189">
    <property type="entry name" value="Transglyc_AS"/>
</dbReference>
<evidence type="ECO:0000256" key="3">
    <source>
        <dbReference type="SAM" id="SignalP"/>
    </source>
</evidence>
<feature type="domain" description="Lytic transglycosylase superhelical linker" evidence="5">
    <location>
        <begin position="438"/>
        <end position="501"/>
    </location>
</feature>
<dbReference type="AlphaFoldDB" id="A0A2U0SMU0"/>
<dbReference type="GO" id="GO:0008933">
    <property type="term" value="F:peptidoglycan lytic transglycosylase activity"/>
    <property type="evidence" value="ECO:0007669"/>
    <property type="project" value="InterPro"/>
</dbReference>
<dbReference type="Gene3D" id="1.10.530.10">
    <property type="match status" value="1"/>
</dbReference>
<dbReference type="InterPro" id="IPR012289">
    <property type="entry name" value="Lytic_TGlycosylase_superhlx_L"/>
</dbReference>
<evidence type="ECO:0000256" key="1">
    <source>
        <dbReference type="ARBA" id="ARBA00007734"/>
    </source>
</evidence>
<dbReference type="RefSeq" id="WP_116632211.1">
    <property type="nucleotide sequence ID" value="NZ_QENU01000012.1"/>
</dbReference>
<keyword evidence="2 3" id="KW-0732">Signal</keyword>
<dbReference type="Gene3D" id="1.10.1240.20">
    <property type="entry name" value="Lytic transglycosylase, superhelical linker domain"/>
    <property type="match status" value="1"/>
</dbReference>
<feature type="chain" id="PRO_5015663624" evidence="3">
    <location>
        <begin position="22"/>
        <end position="674"/>
    </location>
</feature>
<keyword evidence="7" id="KW-1185">Reference proteome</keyword>
<evidence type="ECO:0000256" key="2">
    <source>
        <dbReference type="ARBA" id="ARBA00022729"/>
    </source>
</evidence>
<reference evidence="6 7" key="1">
    <citation type="submission" date="2018-05" db="EMBL/GenBank/DDBJ databases">
        <title>Genomic Encyclopedia of Type Strains, Phase IV (KMG-IV): sequencing the most valuable type-strain genomes for metagenomic binning, comparative biology and taxonomic classification.</title>
        <authorList>
            <person name="Goeker M."/>
        </authorList>
    </citation>
    <scope>NUCLEOTIDE SEQUENCE [LARGE SCALE GENOMIC DNA]</scope>
    <source>
        <strain evidence="6 7">DSM 22999</strain>
    </source>
</reference>
<feature type="domain" description="Transglycosylase SLT" evidence="4">
    <location>
        <begin position="518"/>
        <end position="625"/>
    </location>
</feature>
<dbReference type="GO" id="GO:0004553">
    <property type="term" value="F:hydrolase activity, hydrolyzing O-glycosyl compounds"/>
    <property type="evidence" value="ECO:0007669"/>
    <property type="project" value="InterPro"/>
</dbReference>
<evidence type="ECO:0000313" key="7">
    <source>
        <dbReference type="Proteomes" id="UP000245909"/>
    </source>
</evidence>
<dbReference type="OrthoDB" id="92254at2"/>
<feature type="signal peptide" evidence="3">
    <location>
        <begin position="1"/>
        <end position="21"/>
    </location>
</feature>
<dbReference type="InterPro" id="IPR023346">
    <property type="entry name" value="Lysozyme-like_dom_sf"/>
</dbReference>
<dbReference type="Pfam" id="PF00760">
    <property type="entry name" value="Cucumo_coat"/>
    <property type="match status" value="1"/>
</dbReference>